<feature type="compositionally biased region" description="Basic and acidic residues" evidence="1">
    <location>
        <begin position="176"/>
        <end position="191"/>
    </location>
</feature>
<dbReference type="Pfam" id="PF09534">
    <property type="entry name" value="Trp_oprn_chp"/>
    <property type="match status" value="1"/>
</dbReference>
<dbReference type="NCBIfam" id="TIGR02234">
    <property type="entry name" value="trp_oprn_chp"/>
    <property type="match status" value="1"/>
</dbReference>
<dbReference type="STRING" id="1451189.CFAL_04645"/>
<keyword evidence="2" id="KW-0472">Membrane</keyword>
<organism evidence="3 4">
    <name type="scientific">Corynebacterium falsenii</name>
    <dbReference type="NCBI Taxonomy" id="108486"/>
    <lineage>
        <taxon>Bacteria</taxon>
        <taxon>Bacillati</taxon>
        <taxon>Actinomycetota</taxon>
        <taxon>Actinomycetes</taxon>
        <taxon>Mycobacteriales</taxon>
        <taxon>Corynebacteriaceae</taxon>
        <taxon>Corynebacterium</taxon>
    </lineage>
</organism>
<proteinExistence type="predicted"/>
<feature type="transmembrane region" description="Helical" evidence="2">
    <location>
        <begin position="62"/>
        <end position="80"/>
    </location>
</feature>
<keyword evidence="2" id="KW-0812">Transmembrane</keyword>
<dbReference type="Proteomes" id="UP000285278">
    <property type="component" value="Unassembled WGS sequence"/>
</dbReference>
<sequence length="229" mass="24034">MAEQAKSGNVAKRNRRIALLLVVLSAAGLWASGRMVFVTVSVSDDKAGDSVKELVGSVWDPAATPLALAMIAALILSMAVQPLARRILGVIIALLAAVASFRAVQLLVSDVDLARAQSLLASGAATQKQSSPVQISDWARVVDASVHNGPVIIALVAAALGLVGGIILVMRPGEASKGHSRYETPEVRRADAEEDLANNPDSSRVLWDALDAGVDPTEDDDFRSSSKHR</sequence>
<accession>A0A418Q7W4</accession>
<dbReference type="EMBL" id="QXJK01000004">
    <property type="protein sequence ID" value="RIX35312.1"/>
    <property type="molecule type" value="Genomic_DNA"/>
</dbReference>
<dbReference type="InterPro" id="IPR011746">
    <property type="entry name" value="Trp_synth-assoc_CHP"/>
</dbReference>
<name>A0A418Q7W4_9CORY</name>
<protein>
    <submittedName>
        <fullName evidence="3">TIGR02234 family membrane protein</fullName>
    </submittedName>
</protein>
<feature type="region of interest" description="Disordered" evidence="1">
    <location>
        <begin position="176"/>
        <end position="229"/>
    </location>
</feature>
<comment type="caution">
    <text evidence="3">The sequence shown here is derived from an EMBL/GenBank/DDBJ whole genome shotgun (WGS) entry which is preliminary data.</text>
</comment>
<feature type="transmembrane region" description="Helical" evidence="2">
    <location>
        <begin position="17"/>
        <end position="42"/>
    </location>
</feature>
<keyword evidence="2" id="KW-1133">Transmembrane helix</keyword>
<gene>
    <name evidence="3" type="ORF">D3M95_05485</name>
</gene>
<evidence type="ECO:0000313" key="3">
    <source>
        <dbReference type="EMBL" id="RIX35312.1"/>
    </source>
</evidence>
<evidence type="ECO:0000256" key="2">
    <source>
        <dbReference type="SAM" id="Phobius"/>
    </source>
</evidence>
<evidence type="ECO:0000313" key="4">
    <source>
        <dbReference type="Proteomes" id="UP000285278"/>
    </source>
</evidence>
<reference evidence="3 4" key="1">
    <citation type="submission" date="2018-09" db="EMBL/GenBank/DDBJ databases">
        <title>Optimization and identification of Corynebacterium falsenii FN1-14 from fish paste.</title>
        <authorList>
            <person name="Daroonpunt R."/>
            <person name="Tanasupawat S."/>
        </authorList>
    </citation>
    <scope>NUCLEOTIDE SEQUENCE [LARGE SCALE GENOMIC DNA]</scope>
    <source>
        <strain evidence="3 4">FN1-14</strain>
    </source>
</reference>
<dbReference type="AlphaFoldDB" id="A0A418Q7W4"/>
<dbReference type="InterPro" id="IPR019051">
    <property type="entry name" value="Trp_biosyn_TM_oprn/chp"/>
</dbReference>
<dbReference type="RefSeq" id="WP_119664646.1">
    <property type="nucleotide sequence ID" value="NZ_DYWY01000214.1"/>
</dbReference>
<keyword evidence="4" id="KW-1185">Reference proteome</keyword>
<feature type="transmembrane region" description="Helical" evidence="2">
    <location>
        <begin position="151"/>
        <end position="170"/>
    </location>
</feature>
<evidence type="ECO:0000256" key="1">
    <source>
        <dbReference type="SAM" id="MobiDB-lite"/>
    </source>
</evidence>
<feature type="transmembrane region" description="Helical" evidence="2">
    <location>
        <begin position="87"/>
        <end position="108"/>
    </location>
</feature>
<dbReference type="OrthoDB" id="4372702at2"/>